<dbReference type="InterPro" id="IPR002575">
    <property type="entry name" value="Aminoglycoside_PTrfase"/>
</dbReference>
<dbReference type="InterPro" id="IPR047175">
    <property type="entry name" value="CotS-like"/>
</dbReference>
<protein>
    <submittedName>
        <fullName evidence="2">CotS family spore coat protein</fullName>
    </submittedName>
</protein>
<keyword evidence="2" id="KW-0167">Capsid protein</keyword>
<evidence type="ECO:0000259" key="1">
    <source>
        <dbReference type="Pfam" id="PF01636"/>
    </source>
</evidence>
<keyword evidence="3" id="KW-1185">Reference proteome</keyword>
<name>A0A4R2S040_9BACL</name>
<dbReference type="SUPFAM" id="SSF56112">
    <property type="entry name" value="Protein kinase-like (PK-like)"/>
    <property type="match status" value="1"/>
</dbReference>
<dbReference type="Gene3D" id="3.90.1200.10">
    <property type="match status" value="1"/>
</dbReference>
<dbReference type="EMBL" id="SLXV01000031">
    <property type="protein sequence ID" value="TCP65641.1"/>
    <property type="molecule type" value="Genomic_DNA"/>
</dbReference>
<dbReference type="GO" id="GO:0042601">
    <property type="term" value="C:endospore-forming forespore"/>
    <property type="evidence" value="ECO:0007669"/>
    <property type="project" value="TreeGrafter"/>
</dbReference>
<organism evidence="2 3">
    <name type="scientific">Baia soyae</name>
    <dbReference type="NCBI Taxonomy" id="1544746"/>
    <lineage>
        <taxon>Bacteria</taxon>
        <taxon>Bacillati</taxon>
        <taxon>Bacillota</taxon>
        <taxon>Bacilli</taxon>
        <taxon>Bacillales</taxon>
        <taxon>Thermoactinomycetaceae</taxon>
        <taxon>Baia</taxon>
    </lineage>
</organism>
<comment type="caution">
    <text evidence="2">The sequence shown here is derived from an EMBL/GenBank/DDBJ whole genome shotgun (WGS) entry which is preliminary data.</text>
</comment>
<dbReference type="AlphaFoldDB" id="A0A4R2S040"/>
<feature type="domain" description="Aminoglycoside phosphotransferase" evidence="1">
    <location>
        <begin position="26"/>
        <end position="233"/>
    </location>
</feature>
<sequence length="314" mass="38042">MSQPSLRKMERALQTRVIDMEKGQKIWLIYTNEQTWVAKQCRSAYHQEWWSQVDRELRHRGFDDMPTFLHAGDGLTLTTYICGETCRYRSRKESKLVLGQLARFHQAGRGCTTPSIRRTAFLLWERLGQRLKKFERHLHQYDRSTGKVDKWIRIAGNEMYRMGVNAWNQLYTPTFHEMNEQAHLHHHLCHRDLASHNWMIEEDRAWLIDFDTASYDAQWGDLWQISTRVLTENHWNRSLWIEMMECYEHHQPLSDWEKYFIKVMYGFPNEFFRESIGVLEKKPGYRLDYTGPYLERIIDDIGRHREFLSQLRHW</sequence>
<dbReference type="Pfam" id="PF01636">
    <property type="entry name" value="APH"/>
    <property type="match status" value="1"/>
</dbReference>
<dbReference type="PANTHER" id="PTHR39179:SF3">
    <property type="entry name" value="COTS-RELATED PROTEIN"/>
    <property type="match status" value="1"/>
</dbReference>
<dbReference type="Proteomes" id="UP000294746">
    <property type="component" value="Unassembled WGS sequence"/>
</dbReference>
<reference evidence="2 3" key="1">
    <citation type="submission" date="2019-03" db="EMBL/GenBank/DDBJ databases">
        <title>Genomic Encyclopedia of Type Strains, Phase IV (KMG-IV): sequencing the most valuable type-strain genomes for metagenomic binning, comparative biology and taxonomic classification.</title>
        <authorList>
            <person name="Goeker M."/>
        </authorList>
    </citation>
    <scope>NUCLEOTIDE SEQUENCE [LARGE SCALE GENOMIC DNA]</scope>
    <source>
        <strain evidence="2 3">DSM 46831</strain>
    </source>
</reference>
<evidence type="ECO:0000313" key="2">
    <source>
        <dbReference type="EMBL" id="TCP65641.1"/>
    </source>
</evidence>
<dbReference type="OrthoDB" id="2373610at2"/>
<proteinExistence type="predicted"/>
<keyword evidence="2" id="KW-0946">Virion</keyword>
<dbReference type="InterPro" id="IPR011009">
    <property type="entry name" value="Kinase-like_dom_sf"/>
</dbReference>
<dbReference type="PANTHER" id="PTHR39179">
    <property type="entry name" value="SPORE COAT PROTEIN I"/>
    <property type="match status" value="1"/>
</dbReference>
<accession>A0A4R2S040</accession>
<gene>
    <name evidence="2" type="ORF">EDD57_1315</name>
</gene>
<dbReference type="RefSeq" id="WP_131849290.1">
    <property type="nucleotide sequence ID" value="NZ_SLXV01000031.1"/>
</dbReference>
<evidence type="ECO:0000313" key="3">
    <source>
        <dbReference type="Proteomes" id="UP000294746"/>
    </source>
</evidence>